<dbReference type="AlphaFoldDB" id="A0AAN4ZBY2"/>
<accession>A0AAN4ZBY2</accession>
<organism evidence="1 2">
    <name type="scientific">Pristionchus mayeri</name>
    <dbReference type="NCBI Taxonomy" id="1317129"/>
    <lineage>
        <taxon>Eukaryota</taxon>
        <taxon>Metazoa</taxon>
        <taxon>Ecdysozoa</taxon>
        <taxon>Nematoda</taxon>
        <taxon>Chromadorea</taxon>
        <taxon>Rhabditida</taxon>
        <taxon>Rhabditina</taxon>
        <taxon>Diplogasteromorpha</taxon>
        <taxon>Diplogasteroidea</taxon>
        <taxon>Neodiplogasteridae</taxon>
        <taxon>Pristionchus</taxon>
    </lineage>
</organism>
<dbReference type="EMBL" id="BTRK01000002">
    <property type="protein sequence ID" value="GMR35713.1"/>
    <property type="molecule type" value="Genomic_DNA"/>
</dbReference>
<comment type="caution">
    <text evidence="1">The sequence shown here is derived from an EMBL/GenBank/DDBJ whole genome shotgun (WGS) entry which is preliminary data.</text>
</comment>
<protein>
    <submittedName>
        <fullName evidence="1">Uncharacterized protein</fullName>
    </submittedName>
</protein>
<name>A0AAN4ZBY2_9BILA</name>
<gene>
    <name evidence="1" type="ORF">PMAYCL1PPCAC_05908</name>
</gene>
<sequence>MTLLKRLRAPPNPGGIVHHHPRRPRKMRLLYRSDDEDALRSEMGSNQLAVHVFRQLVTTRDAPRNVAEWSRSAQVLGVNVHGLVDDFNLDFLGREEGCVQVHFELVLIVVNLNDAVIRLLGPIPQRVLSFNLHTDHSC</sequence>
<proteinExistence type="predicted"/>
<evidence type="ECO:0000313" key="1">
    <source>
        <dbReference type="EMBL" id="GMR35713.1"/>
    </source>
</evidence>
<keyword evidence="2" id="KW-1185">Reference proteome</keyword>
<reference evidence="2" key="1">
    <citation type="submission" date="2022-10" db="EMBL/GenBank/DDBJ databases">
        <title>Genome assembly of Pristionchus species.</title>
        <authorList>
            <person name="Yoshida K."/>
            <person name="Sommer R.J."/>
        </authorList>
    </citation>
    <scope>NUCLEOTIDE SEQUENCE [LARGE SCALE GENOMIC DNA]</scope>
    <source>
        <strain evidence="2">RS5460</strain>
    </source>
</reference>
<dbReference type="Proteomes" id="UP001328107">
    <property type="component" value="Unassembled WGS sequence"/>
</dbReference>
<evidence type="ECO:0000313" key="2">
    <source>
        <dbReference type="Proteomes" id="UP001328107"/>
    </source>
</evidence>